<protein>
    <submittedName>
        <fullName evidence="7">Sulfate transporter 3.5</fullName>
    </submittedName>
</protein>
<dbReference type="Gene3D" id="3.30.750.24">
    <property type="entry name" value="STAS domain"/>
    <property type="match status" value="1"/>
</dbReference>
<evidence type="ECO:0000313" key="8">
    <source>
        <dbReference type="Proteomes" id="UP001180020"/>
    </source>
</evidence>
<accession>A0AAV9C1T0</accession>
<evidence type="ECO:0000313" key="7">
    <source>
        <dbReference type="EMBL" id="KAK1282557.1"/>
    </source>
</evidence>
<sequence length="396" mass="44178">MASPEEDQKFHHKVNLTASKPFSKTFKSGLKETFFPDDPFRHLKKTQSSLGRVGFVLKYYLPILEWGAKYTLRDLRYDVLSGITIASLAIPQGISYARLADLPPVIGLCGTSKERLEPIKHKRFKITTSVFEDNCTSWDSFRHTGHCRRDCSWKEPAILKNYQIDGNKEMIAFGMMNIVGSFTSCYITTGPFSKSAVNTNAGCRTPMSNIVASICIMLVLLFLAPWFCYTPLVALSSIIIVAMLGLIEYEEAYHLFKVDKLDFCICMTAFLGVILVSMDVGLMISVGLSILRALLYVARPSTFKLGNIPNTTLYRDMEQYPYSTSVNGILILQLGISRWVEEEENTSNKGDGDLQYLILDMGGVTSIDAAGIGMLEEVLKDLEGEASSLKVEEVIK</sequence>
<evidence type="ECO:0000256" key="4">
    <source>
        <dbReference type="ARBA" id="ARBA00023136"/>
    </source>
</evidence>
<dbReference type="EMBL" id="JAUJYO010000022">
    <property type="protein sequence ID" value="KAK1282557.1"/>
    <property type="molecule type" value="Genomic_DNA"/>
</dbReference>
<dbReference type="GO" id="GO:0055085">
    <property type="term" value="P:transmembrane transport"/>
    <property type="evidence" value="ECO:0007669"/>
    <property type="project" value="InterPro"/>
</dbReference>
<gene>
    <name evidence="7" type="primary">SULTR3:5</name>
    <name evidence="7" type="ORF">QJS10_CPB22g00954</name>
</gene>
<dbReference type="InterPro" id="IPR002645">
    <property type="entry name" value="STAS_dom"/>
</dbReference>
<name>A0AAV9C1T0_ACOCL</name>
<keyword evidence="2 5" id="KW-0812">Transmembrane</keyword>
<dbReference type="GO" id="GO:0016020">
    <property type="term" value="C:membrane"/>
    <property type="evidence" value="ECO:0007669"/>
    <property type="project" value="UniProtKB-SubCell"/>
</dbReference>
<keyword evidence="8" id="KW-1185">Reference proteome</keyword>
<dbReference type="InterPro" id="IPR011547">
    <property type="entry name" value="SLC26A/SulP_dom"/>
</dbReference>
<dbReference type="SUPFAM" id="SSF52091">
    <property type="entry name" value="SpoIIaa-like"/>
    <property type="match status" value="1"/>
</dbReference>
<feature type="transmembrane region" description="Helical" evidence="5">
    <location>
        <begin position="209"/>
        <end position="227"/>
    </location>
</feature>
<keyword evidence="4 5" id="KW-0472">Membrane</keyword>
<proteinExistence type="predicted"/>
<dbReference type="Pfam" id="PF01740">
    <property type="entry name" value="STAS"/>
    <property type="match status" value="1"/>
</dbReference>
<reference evidence="7" key="2">
    <citation type="submission" date="2023-06" db="EMBL/GenBank/DDBJ databases">
        <authorList>
            <person name="Ma L."/>
            <person name="Liu K.-W."/>
            <person name="Li Z."/>
            <person name="Hsiao Y.-Y."/>
            <person name="Qi Y."/>
            <person name="Fu T."/>
            <person name="Tang G."/>
            <person name="Zhang D."/>
            <person name="Sun W.-H."/>
            <person name="Liu D.-K."/>
            <person name="Li Y."/>
            <person name="Chen G.-Z."/>
            <person name="Liu X.-D."/>
            <person name="Liao X.-Y."/>
            <person name="Jiang Y.-T."/>
            <person name="Yu X."/>
            <person name="Hao Y."/>
            <person name="Huang J."/>
            <person name="Zhao X.-W."/>
            <person name="Ke S."/>
            <person name="Chen Y.-Y."/>
            <person name="Wu W.-L."/>
            <person name="Hsu J.-L."/>
            <person name="Lin Y.-F."/>
            <person name="Huang M.-D."/>
            <person name="Li C.-Y."/>
            <person name="Huang L."/>
            <person name="Wang Z.-W."/>
            <person name="Zhao X."/>
            <person name="Zhong W.-Y."/>
            <person name="Peng D.-H."/>
            <person name="Ahmad S."/>
            <person name="Lan S."/>
            <person name="Zhang J.-S."/>
            <person name="Tsai W.-C."/>
            <person name="Van De Peer Y."/>
            <person name="Liu Z.-J."/>
        </authorList>
    </citation>
    <scope>NUCLEOTIDE SEQUENCE</scope>
    <source>
        <strain evidence="7">CP</strain>
        <tissue evidence="7">Leaves</tissue>
    </source>
</reference>
<evidence type="ECO:0000256" key="5">
    <source>
        <dbReference type="SAM" id="Phobius"/>
    </source>
</evidence>
<evidence type="ECO:0000259" key="6">
    <source>
        <dbReference type="PROSITE" id="PS50801"/>
    </source>
</evidence>
<feature type="transmembrane region" description="Helical" evidence="5">
    <location>
        <begin position="232"/>
        <end position="249"/>
    </location>
</feature>
<comment type="caution">
    <text evidence="7">The sequence shown here is derived from an EMBL/GenBank/DDBJ whole genome shotgun (WGS) entry which is preliminary data.</text>
</comment>
<organism evidence="7 8">
    <name type="scientific">Acorus calamus</name>
    <name type="common">Sweet flag</name>
    <dbReference type="NCBI Taxonomy" id="4465"/>
    <lineage>
        <taxon>Eukaryota</taxon>
        <taxon>Viridiplantae</taxon>
        <taxon>Streptophyta</taxon>
        <taxon>Embryophyta</taxon>
        <taxon>Tracheophyta</taxon>
        <taxon>Spermatophyta</taxon>
        <taxon>Magnoliopsida</taxon>
        <taxon>Liliopsida</taxon>
        <taxon>Acoraceae</taxon>
        <taxon>Acorus</taxon>
    </lineage>
</organism>
<keyword evidence="3 5" id="KW-1133">Transmembrane helix</keyword>
<evidence type="ECO:0000256" key="3">
    <source>
        <dbReference type="ARBA" id="ARBA00022989"/>
    </source>
</evidence>
<reference evidence="7" key="1">
    <citation type="journal article" date="2023" name="Nat. Commun.">
        <title>Diploid and tetraploid genomes of Acorus and the evolution of monocots.</title>
        <authorList>
            <person name="Ma L."/>
            <person name="Liu K.W."/>
            <person name="Li Z."/>
            <person name="Hsiao Y.Y."/>
            <person name="Qi Y."/>
            <person name="Fu T."/>
            <person name="Tang G.D."/>
            <person name="Zhang D."/>
            <person name="Sun W.H."/>
            <person name="Liu D.K."/>
            <person name="Li Y."/>
            <person name="Chen G.Z."/>
            <person name="Liu X.D."/>
            <person name="Liao X.Y."/>
            <person name="Jiang Y.T."/>
            <person name="Yu X."/>
            <person name="Hao Y."/>
            <person name="Huang J."/>
            <person name="Zhao X.W."/>
            <person name="Ke S."/>
            <person name="Chen Y.Y."/>
            <person name="Wu W.L."/>
            <person name="Hsu J.L."/>
            <person name="Lin Y.F."/>
            <person name="Huang M.D."/>
            <person name="Li C.Y."/>
            <person name="Huang L."/>
            <person name="Wang Z.W."/>
            <person name="Zhao X."/>
            <person name="Zhong W.Y."/>
            <person name="Peng D.H."/>
            <person name="Ahmad S."/>
            <person name="Lan S."/>
            <person name="Zhang J.S."/>
            <person name="Tsai W.C."/>
            <person name="Van de Peer Y."/>
            <person name="Liu Z.J."/>
        </authorList>
    </citation>
    <scope>NUCLEOTIDE SEQUENCE</scope>
    <source>
        <strain evidence="7">CP</strain>
    </source>
</reference>
<dbReference type="PROSITE" id="PS50801">
    <property type="entry name" value="STAS"/>
    <property type="match status" value="1"/>
</dbReference>
<evidence type="ECO:0000256" key="2">
    <source>
        <dbReference type="ARBA" id="ARBA00022692"/>
    </source>
</evidence>
<dbReference type="InterPro" id="IPR001902">
    <property type="entry name" value="SLC26A/SulP_fam"/>
</dbReference>
<dbReference type="InterPro" id="IPR036513">
    <property type="entry name" value="STAS_dom_sf"/>
</dbReference>
<dbReference type="AlphaFoldDB" id="A0AAV9C1T0"/>
<dbReference type="Proteomes" id="UP001180020">
    <property type="component" value="Unassembled WGS sequence"/>
</dbReference>
<evidence type="ECO:0000256" key="1">
    <source>
        <dbReference type="ARBA" id="ARBA00004141"/>
    </source>
</evidence>
<dbReference type="PANTHER" id="PTHR11814">
    <property type="entry name" value="SULFATE TRANSPORTER"/>
    <property type="match status" value="1"/>
</dbReference>
<feature type="transmembrane region" description="Helical" evidence="5">
    <location>
        <begin position="269"/>
        <end position="295"/>
    </location>
</feature>
<feature type="transmembrane region" description="Helical" evidence="5">
    <location>
        <begin position="170"/>
        <end position="189"/>
    </location>
</feature>
<comment type="subcellular location">
    <subcellularLocation>
        <location evidence="1">Membrane</location>
        <topology evidence="1">Multi-pass membrane protein</topology>
    </subcellularLocation>
</comment>
<feature type="domain" description="STAS" evidence="6">
    <location>
        <begin position="336"/>
        <end position="396"/>
    </location>
</feature>
<dbReference type="Pfam" id="PF00916">
    <property type="entry name" value="Sulfate_transp"/>
    <property type="match status" value="2"/>
</dbReference>